<sequence>MMYRATAFGTQNRDLKPWMMAFLMVLSLTVVAATVSLLVYFLVSGQKMEYYHGTFKISHPLDNNNSGQKNTYQFKELQEISEILVDEIFINSALSKYYIKNQIVRLTPEEDGVKADIVMVFQFPSTGQRTVREKKIHSILNQKIRKTRALPINVSSVQVSAMSSSTGKLTVQACCGKRVAPLVVNRIMSGELAVKGAWPWQASLQRSNIHQCGATLISNVWLVTAAHCFKNNANPRQWTVSFGTTINPPLMKRDVKRIIVHERYRSPAREYDIAVVQFSPAVTFSDDIRRICLPEASASVQPNSTVYITGFGALYYGGESQNNLREASVKIISNDVCKQPHVYGNDIKFGMFCAGYLEGIYDACRGDSGGPLVVKDLKDTWYLIGIVSWGDNCGQRNKPGVYTQVTYYRHWIATKTGL</sequence>
<evidence type="ECO:0000313" key="2">
    <source>
        <dbReference type="RefSeq" id="XP_073898192.1"/>
    </source>
</evidence>
<keyword evidence="1" id="KW-1185">Reference proteome</keyword>
<dbReference type="RefSeq" id="XP_073898192.1">
    <property type="nucleotide sequence ID" value="XM_074042091.1"/>
</dbReference>
<organism evidence="1 2">
    <name type="scientific">Castor canadensis</name>
    <name type="common">American beaver</name>
    <dbReference type="NCBI Taxonomy" id="51338"/>
    <lineage>
        <taxon>Eukaryota</taxon>
        <taxon>Metazoa</taxon>
        <taxon>Chordata</taxon>
        <taxon>Craniata</taxon>
        <taxon>Vertebrata</taxon>
        <taxon>Euteleostomi</taxon>
        <taxon>Mammalia</taxon>
        <taxon>Eutheria</taxon>
        <taxon>Euarchontoglires</taxon>
        <taxon>Glires</taxon>
        <taxon>Rodentia</taxon>
        <taxon>Castorimorpha</taxon>
        <taxon>Castoridae</taxon>
        <taxon>Castor</taxon>
    </lineage>
</organism>
<dbReference type="Proteomes" id="UP001732720">
    <property type="component" value="Chromosome 9"/>
</dbReference>
<keyword evidence="2" id="KW-0378">Hydrolase</keyword>
<proteinExistence type="predicted"/>
<keyword evidence="2" id="KW-0472">Membrane</keyword>
<keyword evidence="2" id="KW-0812">Transmembrane</keyword>
<reference evidence="2" key="1">
    <citation type="submission" date="2025-08" db="UniProtKB">
        <authorList>
            <consortium name="RefSeq"/>
        </authorList>
    </citation>
    <scope>IDENTIFICATION</scope>
</reference>
<keyword evidence="2" id="KW-0645">Protease</keyword>
<gene>
    <name evidence="2" type="primary">Tmprss11a</name>
</gene>
<name>A0AC58JZV4_CASCN</name>
<evidence type="ECO:0000313" key="1">
    <source>
        <dbReference type="Proteomes" id="UP001732720"/>
    </source>
</evidence>
<accession>A0AC58JZV4</accession>
<protein>
    <submittedName>
        <fullName evidence="2">Transmembrane protease serine 11A isoform X1</fullName>
    </submittedName>
</protein>